<dbReference type="PANTHER" id="PTHR10556:SF28">
    <property type="entry name" value="VERY-LONG-CHAIN ENOYL-COA REDUCTASE"/>
    <property type="match status" value="1"/>
</dbReference>
<keyword evidence="5" id="KW-0521">NADP</keyword>
<proteinExistence type="inferred from homology"/>
<dbReference type="Proteomes" id="UP000199752">
    <property type="component" value="Chromosome 2"/>
</dbReference>
<dbReference type="EMBL" id="LN877948">
    <property type="protein sequence ID" value="CUV04475.1"/>
    <property type="molecule type" value="Genomic_DNA"/>
</dbReference>
<comment type="subcellular location">
    <subcellularLocation>
        <location evidence="1">Endoplasmic reticulum membrane</location>
        <topology evidence="1">Multi-pass membrane protein</topology>
    </subcellularLocation>
</comment>
<keyword evidence="8" id="KW-0443">Lipid metabolism</keyword>
<dbReference type="AlphaFoldDB" id="A0A0S4TB99"/>
<feature type="transmembrane region" description="Helical" evidence="10">
    <location>
        <begin position="167"/>
        <end position="187"/>
    </location>
</feature>
<dbReference type="InterPro" id="IPR029071">
    <property type="entry name" value="Ubiquitin-like_domsf"/>
</dbReference>
<keyword evidence="3" id="KW-0444">Lipid biosynthesis</keyword>
<evidence type="ECO:0000256" key="10">
    <source>
        <dbReference type="SAM" id="Phobius"/>
    </source>
</evidence>
<evidence type="ECO:0000256" key="7">
    <source>
        <dbReference type="ARBA" id="ARBA00023002"/>
    </source>
</evidence>
<feature type="transmembrane region" description="Helical" evidence="10">
    <location>
        <begin position="257"/>
        <end position="277"/>
    </location>
</feature>
<keyword evidence="9 10" id="KW-0472">Membrane</keyword>
<dbReference type="GO" id="GO:0042761">
    <property type="term" value="P:very long-chain fatty acid biosynthetic process"/>
    <property type="evidence" value="ECO:0007669"/>
    <property type="project" value="TreeGrafter"/>
</dbReference>
<evidence type="ECO:0000256" key="5">
    <source>
        <dbReference type="ARBA" id="ARBA00022857"/>
    </source>
</evidence>
<evidence type="ECO:0000256" key="8">
    <source>
        <dbReference type="ARBA" id="ARBA00023098"/>
    </source>
</evidence>
<feature type="domain" description="Ubiquitin-like" evidence="11">
    <location>
        <begin position="16"/>
        <end position="87"/>
    </location>
</feature>
<dbReference type="Pfam" id="PF02544">
    <property type="entry name" value="Steroid_dh"/>
    <property type="match status" value="1"/>
</dbReference>
<dbReference type="GO" id="GO:0005789">
    <property type="term" value="C:endoplasmic reticulum membrane"/>
    <property type="evidence" value="ECO:0007669"/>
    <property type="project" value="UniProtKB-SubCell"/>
</dbReference>
<dbReference type="InterPro" id="IPR039357">
    <property type="entry name" value="SRD5A/TECR"/>
</dbReference>
<dbReference type="Gene3D" id="3.10.20.90">
    <property type="entry name" value="Phosphatidylinositol 3-kinase Catalytic Subunit, Chain A, domain 1"/>
    <property type="match status" value="1"/>
</dbReference>
<evidence type="ECO:0000256" key="4">
    <source>
        <dbReference type="ARBA" id="ARBA00022692"/>
    </source>
</evidence>
<comment type="similarity">
    <text evidence="2">Belongs to the steroid 5-alpha reductase family.</text>
</comment>
<dbReference type="PROSITE" id="PS50053">
    <property type="entry name" value="UBIQUITIN_2"/>
    <property type="match status" value="1"/>
</dbReference>
<dbReference type="VEuPathDB" id="CryptoDB:Chro.20132"/>
<dbReference type="PANTHER" id="PTHR10556">
    <property type="entry name" value="3-OXO-5-ALPHA-STEROID 4-DEHYDROGENASE"/>
    <property type="match status" value="1"/>
</dbReference>
<evidence type="ECO:0000256" key="6">
    <source>
        <dbReference type="ARBA" id="ARBA00022989"/>
    </source>
</evidence>
<dbReference type="CDD" id="cd01801">
    <property type="entry name" value="Ubl_TECR_like"/>
    <property type="match status" value="1"/>
</dbReference>
<name>A0A0S4TB99_CRYHO</name>
<sequence>MDMDSTMGESQSDSIIRIYVKKRSGKHLAVLNIDKDATVSDLKLQFYEEFHYYPERQWFNVGSSNGEVLKEGKLEDYGVENGTTLYFKDLGVQISWRLVFFIEYLGPIIIFPIFYFFPTLIYGEPAPPKSISQKLTFALALCHYIKREIETCFVHRFSNATMPIIRLPINCFHYWFIFGASVGYYTFHPKFSPPEFSPLTLYFIAILMCVFESLNFNSHLVLRKLRDRGTKKRGIPYGSGFDLVSCANYFWETLSWICFSFIANCATCWLYTLIAFIQMSQWALKKHRNYHKEFANYPKHRKAIVPFFL</sequence>
<feature type="transmembrane region" description="Helical" evidence="10">
    <location>
        <begin position="98"/>
        <end position="118"/>
    </location>
</feature>
<keyword evidence="6 10" id="KW-1133">Transmembrane helix</keyword>
<keyword evidence="4 10" id="KW-0812">Transmembrane</keyword>
<accession>A0A0S4TB99</accession>
<gene>
    <name evidence="12" type="ORF">CHUDEA2_1200</name>
</gene>
<dbReference type="VEuPathDB" id="CryptoDB:GY17_00003481"/>
<evidence type="ECO:0000313" key="12">
    <source>
        <dbReference type="EMBL" id="CUV04475.1"/>
    </source>
</evidence>
<keyword evidence="7" id="KW-0560">Oxidoreductase</keyword>
<evidence type="ECO:0000259" key="11">
    <source>
        <dbReference type="PROSITE" id="PS50053"/>
    </source>
</evidence>
<protein>
    <recommendedName>
        <fullName evidence="11">Ubiquitin-like domain-containing protein</fullName>
    </recommendedName>
</protein>
<feature type="transmembrane region" description="Helical" evidence="10">
    <location>
        <begin position="199"/>
        <end position="222"/>
    </location>
</feature>
<evidence type="ECO:0000256" key="2">
    <source>
        <dbReference type="ARBA" id="ARBA00007742"/>
    </source>
</evidence>
<evidence type="ECO:0000256" key="3">
    <source>
        <dbReference type="ARBA" id="ARBA00022516"/>
    </source>
</evidence>
<reference evidence="12" key="1">
    <citation type="submission" date="2015-08" db="EMBL/GenBank/DDBJ databases">
        <authorList>
            <person name="Babu N.S."/>
            <person name="Beckwith C.J."/>
            <person name="Beseler K.G."/>
            <person name="Brison A."/>
            <person name="Carone J.V."/>
            <person name="Caskin T.P."/>
            <person name="Diamond M."/>
            <person name="Durham M.E."/>
            <person name="Foxe J.M."/>
            <person name="Go M."/>
            <person name="Henderson B.A."/>
            <person name="Jones I.B."/>
            <person name="McGettigan J.A."/>
            <person name="Micheletti S.J."/>
            <person name="Nasrallah M.E."/>
            <person name="Ortiz D."/>
            <person name="Piller C.R."/>
            <person name="Privatt S.R."/>
            <person name="Schneider S.L."/>
            <person name="Sharp S."/>
            <person name="Smith T.C."/>
            <person name="Stanton J.D."/>
            <person name="Ullery H.E."/>
            <person name="Wilson R.J."/>
            <person name="Serrano M.G."/>
            <person name="Buck G."/>
            <person name="Lee V."/>
            <person name="Wang Y."/>
            <person name="Carvalho R."/>
            <person name="Voegtly L."/>
            <person name="Shi R."/>
            <person name="Duckworth R."/>
            <person name="Johnson A."/>
            <person name="Loviza R."/>
            <person name="Walstead R."/>
            <person name="Shah Z."/>
            <person name="Kiflezghi M."/>
            <person name="Wade K."/>
            <person name="Ball S.L."/>
            <person name="Bradley K.W."/>
            <person name="Asai D.J."/>
            <person name="Bowman C.A."/>
            <person name="Russell D.A."/>
            <person name="Pope W.H."/>
            <person name="Jacobs-Sera D."/>
            <person name="Hendrix R.W."/>
            <person name="Hatfull G.F."/>
        </authorList>
    </citation>
    <scope>NUCLEOTIDE SEQUENCE [LARGE SCALE GENOMIC DNA]</scope>
</reference>
<evidence type="ECO:0000256" key="9">
    <source>
        <dbReference type="ARBA" id="ARBA00023136"/>
    </source>
</evidence>
<dbReference type="VEuPathDB" id="CryptoDB:ChTU502y2012_420g0090"/>
<dbReference type="GO" id="GO:0016627">
    <property type="term" value="F:oxidoreductase activity, acting on the CH-CH group of donors"/>
    <property type="evidence" value="ECO:0007669"/>
    <property type="project" value="InterPro"/>
</dbReference>
<dbReference type="InterPro" id="IPR001104">
    <property type="entry name" value="3-oxo-5_a-steroid_4-DH_C"/>
</dbReference>
<evidence type="ECO:0000256" key="1">
    <source>
        <dbReference type="ARBA" id="ARBA00004477"/>
    </source>
</evidence>
<dbReference type="PROSITE" id="PS50244">
    <property type="entry name" value="S5A_REDUCTASE"/>
    <property type="match status" value="1"/>
</dbReference>
<organism evidence="12">
    <name type="scientific">Cryptosporidium hominis</name>
    <dbReference type="NCBI Taxonomy" id="237895"/>
    <lineage>
        <taxon>Eukaryota</taxon>
        <taxon>Sar</taxon>
        <taxon>Alveolata</taxon>
        <taxon>Apicomplexa</taxon>
        <taxon>Conoidasida</taxon>
        <taxon>Coccidia</taxon>
        <taxon>Eucoccidiorida</taxon>
        <taxon>Eimeriorina</taxon>
        <taxon>Cryptosporidiidae</taxon>
        <taxon>Cryptosporidium</taxon>
    </lineage>
</organism>
<dbReference type="VEuPathDB" id="CryptoDB:CHUDEA2_1200"/>
<dbReference type="InterPro" id="IPR000626">
    <property type="entry name" value="Ubiquitin-like_dom"/>
</dbReference>
<dbReference type="OrthoDB" id="540503at2759"/>
<dbReference type="SUPFAM" id="SSF54236">
    <property type="entry name" value="Ubiquitin-like"/>
    <property type="match status" value="1"/>
</dbReference>